<evidence type="ECO:0000256" key="1">
    <source>
        <dbReference type="SAM" id="Phobius"/>
    </source>
</evidence>
<organism evidence="2 3">
    <name type="scientific">Parastrongyloides trichosuri</name>
    <name type="common">Possum-specific nematode worm</name>
    <dbReference type="NCBI Taxonomy" id="131310"/>
    <lineage>
        <taxon>Eukaryota</taxon>
        <taxon>Metazoa</taxon>
        <taxon>Ecdysozoa</taxon>
        <taxon>Nematoda</taxon>
        <taxon>Chromadorea</taxon>
        <taxon>Rhabditida</taxon>
        <taxon>Tylenchina</taxon>
        <taxon>Panagrolaimomorpha</taxon>
        <taxon>Strongyloidoidea</taxon>
        <taxon>Strongyloididae</taxon>
        <taxon>Parastrongyloides</taxon>
    </lineage>
</organism>
<keyword evidence="1" id="KW-1133">Transmembrane helix</keyword>
<keyword evidence="1" id="KW-0812">Transmembrane</keyword>
<evidence type="ECO:0000313" key="2">
    <source>
        <dbReference type="Proteomes" id="UP000038045"/>
    </source>
</evidence>
<sequence length="87" mass="10064">MNAIKKGIELVRTNYLFTFLLGAGVGGGFELFKINFKFAGFNYYTSFTRLQVPKELEAYEGKLKEMDLILAEKYEPDSLPKNYPRRL</sequence>
<evidence type="ECO:0000313" key="3">
    <source>
        <dbReference type="WBParaSite" id="PTRK_0000607800.1"/>
    </source>
</evidence>
<protein>
    <submittedName>
        <fullName evidence="3">Cytochrome c oxidase assembly protein COX16 homolog, mitochondrial</fullName>
    </submittedName>
</protein>
<reference evidence="3" key="1">
    <citation type="submission" date="2017-02" db="UniProtKB">
        <authorList>
            <consortium name="WormBaseParasite"/>
        </authorList>
    </citation>
    <scope>IDENTIFICATION</scope>
</reference>
<keyword evidence="2" id="KW-1185">Reference proteome</keyword>
<accession>A0A0N4ZEH9</accession>
<feature type="transmembrane region" description="Helical" evidence="1">
    <location>
        <begin position="15"/>
        <end position="32"/>
    </location>
</feature>
<dbReference type="AlphaFoldDB" id="A0A0N4ZEH9"/>
<proteinExistence type="predicted"/>
<dbReference type="WBParaSite" id="PTRK_0000607800.1">
    <property type="protein sequence ID" value="PTRK_0000607800.1"/>
    <property type="gene ID" value="PTRK_0000607800"/>
</dbReference>
<name>A0A0N4ZEH9_PARTI</name>
<dbReference type="Proteomes" id="UP000038045">
    <property type="component" value="Unplaced"/>
</dbReference>
<keyword evidence="1" id="KW-0472">Membrane</keyword>